<feature type="coiled-coil region" evidence="1">
    <location>
        <begin position="9"/>
        <end position="36"/>
    </location>
</feature>
<dbReference type="EMBL" id="JACXVP010000010">
    <property type="protein sequence ID" value="KAG5580933.1"/>
    <property type="molecule type" value="Genomic_DNA"/>
</dbReference>
<gene>
    <name evidence="2" type="ORF">H5410_051560</name>
</gene>
<sequence length="59" mass="6665">MLSRIPNKVEGLDKVLKEMNEDVSTLNHKVGKLQLAELKAQSVTHRYGLSLFNGWISIN</sequence>
<protein>
    <submittedName>
        <fullName evidence="2">Uncharacterized protein</fullName>
    </submittedName>
</protein>
<reference evidence="2 3" key="1">
    <citation type="submission" date="2020-09" db="EMBL/GenBank/DDBJ databases">
        <title>De no assembly of potato wild relative species, Solanum commersonii.</title>
        <authorList>
            <person name="Cho K."/>
        </authorList>
    </citation>
    <scope>NUCLEOTIDE SEQUENCE [LARGE SCALE GENOMIC DNA]</scope>
    <source>
        <strain evidence="2">LZ3.2</strain>
        <tissue evidence="2">Leaf</tissue>
    </source>
</reference>
<comment type="caution">
    <text evidence="2">The sequence shown here is derived from an EMBL/GenBank/DDBJ whole genome shotgun (WGS) entry which is preliminary data.</text>
</comment>
<evidence type="ECO:0000256" key="1">
    <source>
        <dbReference type="SAM" id="Coils"/>
    </source>
</evidence>
<keyword evidence="1" id="KW-0175">Coiled coil</keyword>
<dbReference type="Proteomes" id="UP000824120">
    <property type="component" value="Chromosome 10"/>
</dbReference>
<proteinExistence type="predicted"/>
<keyword evidence="3" id="KW-1185">Reference proteome</keyword>
<organism evidence="2 3">
    <name type="scientific">Solanum commersonii</name>
    <name type="common">Commerson's wild potato</name>
    <name type="synonym">Commerson's nightshade</name>
    <dbReference type="NCBI Taxonomy" id="4109"/>
    <lineage>
        <taxon>Eukaryota</taxon>
        <taxon>Viridiplantae</taxon>
        <taxon>Streptophyta</taxon>
        <taxon>Embryophyta</taxon>
        <taxon>Tracheophyta</taxon>
        <taxon>Spermatophyta</taxon>
        <taxon>Magnoliopsida</taxon>
        <taxon>eudicotyledons</taxon>
        <taxon>Gunneridae</taxon>
        <taxon>Pentapetalae</taxon>
        <taxon>asterids</taxon>
        <taxon>lamiids</taxon>
        <taxon>Solanales</taxon>
        <taxon>Solanaceae</taxon>
        <taxon>Solanoideae</taxon>
        <taxon>Solaneae</taxon>
        <taxon>Solanum</taxon>
    </lineage>
</organism>
<evidence type="ECO:0000313" key="2">
    <source>
        <dbReference type="EMBL" id="KAG5580933.1"/>
    </source>
</evidence>
<dbReference type="AlphaFoldDB" id="A0A9J5X0F1"/>
<accession>A0A9J5X0F1</accession>
<evidence type="ECO:0000313" key="3">
    <source>
        <dbReference type="Proteomes" id="UP000824120"/>
    </source>
</evidence>
<name>A0A9J5X0F1_SOLCO</name>
<dbReference type="OrthoDB" id="778454at2759"/>